<reference evidence="2" key="3">
    <citation type="submission" date="2015-04" db="UniProtKB">
        <authorList>
            <consortium name="EnsemblPlants"/>
        </authorList>
    </citation>
    <scope>IDENTIFICATION</scope>
    <source>
        <strain evidence="2">cv. Jemalong A17</strain>
    </source>
</reference>
<dbReference type="EMBL" id="CM001217">
    <property type="protein sequence ID" value="KEH43738.1"/>
    <property type="molecule type" value="Genomic_DNA"/>
</dbReference>
<reference evidence="1 3" key="2">
    <citation type="journal article" date="2014" name="BMC Genomics">
        <title>An improved genome release (version Mt4.0) for the model legume Medicago truncatula.</title>
        <authorList>
            <person name="Tang H."/>
            <person name="Krishnakumar V."/>
            <person name="Bidwell S."/>
            <person name="Rosen B."/>
            <person name="Chan A."/>
            <person name="Zhou S."/>
            <person name="Gentzbittel L."/>
            <person name="Childs K.L."/>
            <person name="Yandell M."/>
            <person name="Gundlach H."/>
            <person name="Mayer K.F."/>
            <person name="Schwartz D.C."/>
            <person name="Town C.D."/>
        </authorList>
    </citation>
    <scope>GENOME REANNOTATION</scope>
    <source>
        <strain evidence="1">A17</strain>
        <strain evidence="2 3">cv. Jemalong A17</strain>
    </source>
</reference>
<organism evidence="1 3">
    <name type="scientific">Medicago truncatula</name>
    <name type="common">Barrel medic</name>
    <name type="synonym">Medicago tribuloides</name>
    <dbReference type="NCBI Taxonomy" id="3880"/>
    <lineage>
        <taxon>Eukaryota</taxon>
        <taxon>Viridiplantae</taxon>
        <taxon>Streptophyta</taxon>
        <taxon>Embryophyta</taxon>
        <taxon>Tracheophyta</taxon>
        <taxon>Spermatophyta</taxon>
        <taxon>Magnoliopsida</taxon>
        <taxon>eudicotyledons</taxon>
        <taxon>Gunneridae</taxon>
        <taxon>Pentapetalae</taxon>
        <taxon>rosids</taxon>
        <taxon>fabids</taxon>
        <taxon>Fabales</taxon>
        <taxon>Fabaceae</taxon>
        <taxon>Papilionoideae</taxon>
        <taxon>50 kb inversion clade</taxon>
        <taxon>NPAAA clade</taxon>
        <taxon>Hologalegina</taxon>
        <taxon>IRL clade</taxon>
        <taxon>Trifolieae</taxon>
        <taxon>Medicago</taxon>
    </lineage>
</organism>
<name>A0A072VQM7_MEDTR</name>
<dbReference type="EnsemblPlants" id="KEH43738">
    <property type="protein sequence ID" value="KEH43738"/>
    <property type="gene ID" value="MTR_1g100783"/>
</dbReference>
<sequence length="96" mass="11506">MFFLRKKKKKDVYSWEIGEENMGILPCWDIILPTTTSTPSYQQQPKPTSNGWGERVNHECFIFTFAEFSLSDREYEETVRIWQQEASLTKKQYHLH</sequence>
<dbReference type="HOGENOM" id="CLU_2362853_0_0_1"/>
<evidence type="ECO:0000313" key="3">
    <source>
        <dbReference type="Proteomes" id="UP000002051"/>
    </source>
</evidence>
<reference evidence="1 3" key="1">
    <citation type="journal article" date="2011" name="Nature">
        <title>The Medicago genome provides insight into the evolution of rhizobial symbioses.</title>
        <authorList>
            <person name="Young N.D."/>
            <person name="Debelle F."/>
            <person name="Oldroyd G.E."/>
            <person name="Geurts R."/>
            <person name="Cannon S.B."/>
            <person name="Udvardi M.K."/>
            <person name="Benedito V.A."/>
            <person name="Mayer K.F."/>
            <person name="Gouzy J."/>
            <person name="Schoof H."/>
            <person name="Van de Peer Y."/>
            <person name="Proost S."/>
            <person name="Cook D.R."/>
            <person name="Meyers B.C."/>
            <person name="Spannagl M."/>
            <person name="Cheung F."/>
            <person name="De Mita S."/>
            <person name="Krishnakumar V."/>
            <person name="Gundlach H."/>
            <person name="Zhou S."/>
            <person name="Mudge J."/>
            <person name="Bharti A.K."/>
            <person name="Murray J.D."/>
            <person name="Naoumkina M.A."/>
            <person name="Rosen B."/>
            <person name="Silverstein K.A."/>
            <person name="Tang H."/>
            <person name="Rombauts S."/>
            <person name="Zhao P.X."/>
            <person name="Zhou P."/>
            <person name="Barbe V."/>
            <person name="Bardou P."/>
            <person name="Bechner M."/>
            <person name="Bellec A."/>
            <person name="Berger A."/>
            <person name="Berges H."/>
            <person name="Bidwell S."/>
            <person name="Bisseling T."/>
            <person name="Choisne N."/>
            <person name="Couloux A."/>
            <person name="Denny R."/>
            <person name="Deshpande S."/>
            <person name="Dai X."/>
            <person name="Doyle J.J."/>
            <person name="Dudez A.M."/>
            <person name="Farmer A.D."/>
            <person name="Fouteau S."/>
            <person name="Franken C."/>
            <person name="Gibelin C."/>
            <person name="Gish J."/>
            <person name="Goldstein S."/>
            <person name="Gonzalez A.J."/>
            <person name="Green P.J."/>
            <person name="Hallab A."/>
            <person name="Hartog M."/>
            <person name="Hua A."/>
            <person name="Humphray S.J."/>
            <person name="Jeong D.H."/>
            <person name="Jing Y."/>
            <person name="Jocker A."/>
            <person name="Kenton S.M."/>
            <person name="Kim D.J."/>
            <person name="Klee K."/>
            <person name="Lai H."/>
            <person name="Lang C."/>
            <person name="Lin S."/>
            <person name="Macmil S.L."/>
            <person name="Magdelenat G."/>
            <person name="Matthews L."/>
            <person name="McCorrison J."/>
            <person name="Monaghan E.L."/>
            <person name="Mun J.H."/>
            <person name="Najar F.Z."/>
            <person name="Nicholson C."/>
            <person name="Noirot C."/>
            <person name="O'Bleness M."/>
            <person name="Paule C.R."/>
            <person name="Poulain J."/>
            <person name="Prion F."/>
            <person name="Qin B."/>
            <person name="Qu C."/>
            <person name="Retzel E.F."/>
            <person name="Riddle C."/>
            <person name="Sallet E."/>
            <person name="Samain S."/>
            <person name="Samson N."/>
            <person name="Sanders I."/>
            <person name="Saurat O."/>
            <person name="Scarpelli C."/>
            <person name="Schiex T."/>
            <person name="Segurens B."/>
            <person name="Severin A.J."/>
            <person name="Sherrier D.J."/>
            <person name="Shi R."/>
            <person name="Sims S."/>
            <person name="Singer S.R."/>
            <person name="Sinharoy S."/>
            <person name="Sterck L."/>
            <person name="Viollet A."/>
            <person name="Wang B.B."/>
            <person name="Wang K."/>
            <person name="Wang M."/>
            <person name="Wang X."/>
            <person name="Warfsmann J."/>
            <person name="Weissenbach J."/>
            <person name="White D.D."/>
            <person name="White J.D."/>
            <person name="Wiley G.B."/>
            <person name="Wincker P."/>
            <person name="Xing Y."/>
            <person name="Yang L."/>
            <person name="Yao Z."/>
            <person name="Ying F."/>
            <person name="Zhai J."/>
            <person name="Zhou L."/>
            <person name="Zuber A."/>
            <person name="Denarie J."/>
            <person name="Dixon R.A."/>
            <person name="May G.D."/>
            <person name="Schwartz D.C."/>
            <person name="Rogers J."/>
            <person name="Quetier F."/>
            <person name="Town C.D."/>
            <person name="Roe B.A."/>
        </authorList>
    </citation>
    <scope>NUCLEOTIDE SEQUENCE [LARGE SCALE GENOMIC DNA]</scope>
    <source>
        <strain evidence="1">A17</strain>
        <strain evidence="2 3">cv. Jemalong A17</strain>
    </source>
</reference>
<evidence type="ECO:0000313" key="2">
    <source>
        <dbReference type="EnsemblPlants" id="KEH43738"/>
    </source>
</evidence>
<proteinExistence type="predicted"/>
<dbReference type="AlphaFoldDB" id="A0A072VQM7"/>
<evidence type="ECO:0000313" key="1">
    <source>
        <dbReference type="EMBL" id="KEH43738.1"/>
    </source>
</evidence>
<keyword evidence="3" id="KW-1185">Reference proteome</keyword>
<accession>A0A072VQM7</accession>
<dbReference type="Proteomes" id="UP000002051">
    <property type="component" value="Unassembled WGS sequence"/>
</dbReference>
<gene>
    <name evidence="1" type="ordered locus">MTR_1g100783</name>
</gene>
<protein>
    <submittedName>
        <fullName evidence="1 2">Uncharacterized protein</fullName>
    </submittedName>
</protein>